<evidence type="ECO:0000313" key="3">
    <source>
        <dbReference type="Proteomes" id="UP001606210"/>
    </source>
</evidence>
<dbReference type="Proteomes" id="UP001606210">
    <property type="component" value="Unassembled WGS sequence"/>
</dbReference>
<keyword evidence="1" id="KW-0472">Membrane</keyword>
<comment type="caution">
    <text evidence="2">The sequence shown here is derived from an EMBL/GenBank/DDBJ whole genome shotgun (WGS) entry which is preliminary data.</text>
</comment>
<protein>
    <submittedName>
        <fullName evidence="2">PilN domain-containing protein</fullName>
    </submittedName>
</protein>
<accession>A0ABW7F496</accession>
<dbReference type="Pfam" id="PF05137">
    <property type="entry name" value="PilN"/>
    <property type="match status" value="1"/>
</dbReference>
<sequence>MAQQINLLTPILLAPKRYLSALTLLQATGLLLLACGAAALWLHQRDRQAELEHQALLARYAAERQALQVARAGLPAPQDALALQQQLQPLQAGNTERQALLQTLTGGATRDGRRHSDLLALVARSLPESAWLSELRHAPGRVEIIGGTLDTAVLRPWLARLSAHPLLAGQELSALRVERLGAPGNDAIDGNGPALLDRDGPLAKTGVPIWAFRVVSAPASAASTATGARP</sequence>
<evidence type="ECO:0000313" key="2">
    <source>
        <dbReference type="EMBL" id="MFG6431443.1"/>
    </source>
</evidence>
<dbReference type="InterPro" id="IPR007813">
    <property type="entry name" value="PilN"/>
</dbReference>
<reference evidence="2 3" key="1">
    <citation type="submission" date="2024-08" db="EMBL/GenBank/DDBJ databases">
        <authorList>
            <person name="Lu H."/>
        </authorList>
    </citation>
    <scope>NUCLEOTIDE SEQUENCE [LARGE SCALE GENOMIC DNA]</scope>
    <source>
        <strain evidence="2 3">LYH14W</strain>
    </source>
</reference>
<proteinExistence type="predicted"/>
<keyword evidence="3" id="KW-1185">Reference proteome</keyword>
<dbReference type="RefSeq" id="WP_394480507.1">
    <property type="nucleotide sequence ID" value="NZ_JBIGHV010000005.1"/>
</dbReference>
<name>A0ABW7F496_9BURK</name>
<keyword evidence="1" id="KW-1133">Transmembrane helix</keyword>
<feature type="transmembrane region" description="Helical" evidence="1">
    <location>
        <begin position="18"/>
        <end position="42"/>
    </location>
</feature>
<organism evidence="2 3">
    <name type="scientific">Pelomonas parva</name>
    <dbReference type="NCBI Taxonomy" id="3299032"/>
    <lineage>
        <taxon>Bacteria</taxon>
        <taxon>Pseudomonadati</taxon>
        <taxon>Pseudomonadota</taxon>
        <taxon>Betaproteobacteria</taxon>
        <taxon>Burkholderiales</taxon>
        <taxon>Sphaerotilaceae</taxon>
        <taxon>Roseateles</taxon>
    </lineage>
</organism>
<keyword evidence="1" id="KW-0812">Transmembrane</keyword>
<evidence type="ECO:0000256" key="1">
    <source>
        <dbReference type="SAM" id="Phobius"/>
    </source>
</evidence>
<gene>
    <name evidence="2" type="ORF">ACG00Y_16045</name>
</gene>
<dbReference type="EMBL" id="JBIGHV010000005">
    <property type="protein sequence ID" value="MFG6431443.1"/>
    <property type="molecule type" value="Genomic_DNA"/>
</dbReference>